<dbReference type="EMBL" id="FNNA01000001">
    <property type="protein sequence ID" value="SDW39887.1"/>
    <property type="molecule type" value="Genomic_DNA"/>
</dbReference>
<evidence type="ECO:0000313" key="3">
    <source>
        <dbReference type="EMBL" id="SDW39887.1"/>
    </source>
</evidence>
<feature type="chain" id="PRO_5010281698" description="Lipoprotein" evidence="2">
    <location>
        <begin position="24"/>
        <end position="205"/>
    </location>
</feature>
<dbReference type="Proteomes" id="UP000182944">
    <property type="component" value="Unassembled WGS sequence"/>
</dbReference>
<feature type="region of interest" description="Disordered" evidence="1">
    <location>
        <begin position="63"/>
        <end position="87"/>
    </location>
</feature>
<name>A0A1H2T7Y8_9RHOB</name>
<dbReference type="RefSeq" id="WP_231572768.1">
    <property type="nucleotide sequence ID" value="NZ_FNNA01000001.1"/>
</dbReference>
<evidence type="ECO:0000313" key="4">
    <source>
        <dbReference type="Proteomes" id="UP000182944"/>
    </source>
</evidence>
<reference evidence="4" key="1">
    <citation type="submission" date="2016-10" db="EMBL/GenBank/DDBJ databases">
        <authorList>
            <person name="Varghese N."/>
            <person name="Submissions S."/>
        </authorList>
    </citation>
    <scope>NUCLEOTIDE SEQUENCE [LARGE SCALE GENOMIC DNA]</scope>
    <source>
        <strain evidence="4">DSM 29303</strain>
    </source>
</reference>
<organism evidence="3 4">
    <name type="scientific">Paracoccus sanguinis</name>
    <dbReference type="NCBI Taxonomy" id="1545044"/>
    <lineage>
        <taxon>Bacteria</taxon>
        <taxon>Pseudomonadati</taxon>
        <taxon>Pseudomonadota</taxon>
        <taxon>Alphaproteobacteria</taxon>
        <taxon>Rhodobacterales</taxon>
        <taxon>Paracoccaceae</taxon>
        <taxon>Paracoccus</taxon>
    </lineage>
</organism>
<evidence type="ECO:0000256" key="2">
    <source>
        <dbReference type="SAM" id="SignalP"/>
    </source>
</evidence>
<dbReference type="PROSITE" id="PS51257">
    <property type="entry name" value="PROKAR_LIPOPROTEIN"/>
    <property type="match status" value="1"/>
</dbReference>
<dbReference type="STRING" id="1545044.SAMN05444276_101869"/>
<keyword evidence="2" id="KW-0732">Signal</keyword>
<protein>
    <recommendedName>
        <fullName evidence="5">Lipoprotein</fullName>
    </recommendedName>
</protein>
<proteinExistence type="predicted"/>
<evidence type="ECO:0008006" key="5">
    <source>
        <dbReference type="Google" id="ProtNLM"/>
    </source>
</evidence>
<evidence type="ECO:0000256" key="1">
    <source>
        <dbReference type="SAM" id="MobiDB-lite"/>
    </source>
</evidence>
<sequence length="205" mass="21420">MTKRLRPAALAVLTLFAVLAGCAAPAGVTGAAPGQPAAQPGQPAAPTAAMRLPTVTLPSVSLPAVTRPGARPAAPAPAAAPAAPQGPIVIRDNRGGNVVQMMAYRQQLAASGRPVEIRGLCNSACTMLVTLPNACLAPDATVGFHAPRLPNTQVIPPIVDQLMATTYRNGIRARWFNEWRHSLSIQSITAREYVALDPMTRLCPR</sequence>
<feature type="signal peptide" evidence="2">
    <location>
        <begin position="1"/>
        <end position="23"/>
    </location>
</feature>
<dbReference type="AlphaFoldDB" id="A0A1H2T7Y8"/>
<accession>A0A1H2T7Y8</accession>
<gene>
    <name evidence="3" type="ORF">SAMN05444276_101869</name>
</gene>
<keyword evidence="4" id="KW-1185">Reference proteome</keyword>